<dbReference type="GO" id="GO:0016301">
    <property type="term" value="F:kinase activity"/>
    <property type="evidence" value="ECO:0007669"/>
    <property type="project" value="InterPro"/>
</dbReference>
<name>R4XEL1_TAPDE</name>
<dbReference type="AlphaFoldDB" id="R4XEL1"/>
<dbReference type="Gene3D" id="3.40.50.300">
    <property type="entry name" value="P-loop containing nucleotide triphosphate hydrolases"/>
    <property type="match status" value="1"/>
</dbReference>
<protein>
    <recommendedName>
        <fullName evidence="1">Phosphoribulokinase/uridine kinase domain-containing protein</fullName>
    </recommendedName>
</protein>
<comment type="caution">
    <text evidence="2">The sequence shown here is derived from an EMBL/GenBank/DDBJ whole genome shotgun (WGS) entry which is preliminary data.</text>
</comment>
<dbReference type="InterPro" id="IPR027417">
    <property type="entry name" value="P-loop_NTPase"/>
</dbReference>
<dbReference type="GO" id="GO:0005524">
    <property type="term" value="F:ATP binding"/>
    <property type="evidence" value="ECO:0007669"/>
    <property type="project" value="InterPro"/>
</dbReference>
<dbReference type="OrthoDB" id="6362633at2759"/>
<evidence type="ECO:0000259" key="1">
    <source>
        <dbReference type="Pfam" id="PF00485"/>
    </source>
</evidence>
<keyword evidence="3" id="KW-1185">Reference proteome</keyword>
<dbReference type="VEuPathDB" id="FungiDB:TAPDE_003063"/>
<sequence length="226" mass="25294">MQPTLDLMVNHLKETIAQKEGGMIRPRIIITISGIPGSGKTTLALALAEALNAQVGDEGVEKHFKTAVISMDGFHYPRSQLDEEGTRRRGAPFTFDAPAVVQLVERLRMSTYRQLPDILAPSFDHAIKDPVVDDVSIVRSTNIVILEGNYLLLKDDPWNKIRDLVDESWLLLCDFNVAEERLAKRHLAAGLVQTLEAGIDRVRFNDMPNGRYLLENSLPPTIRITQ</sequence>
<dbReference type="EMBL" id="CAHR02000108">
    <property type="protein sequence ID" value="CCG82911.1"/>
    <property type="molecule type" value="Genomic_DNA"/>
</dbReference>
<gene>
    <name evidence="2" type="ORF">TAPDE_003063</name>
</gene>
<dbReference type="InterPro" id="IPR006083">
    <property type="entry name" value="PRK/URK"/>
</dbReference>
<proteinExistence type="predicted"/>
<accession>R4XEL1</accession>
<dbReference type="PANTHER" id="PTHR10285">
    <property type="entry name" value="URIDINE KINASE"/>
    <property type="match status" value="1"/>
</dbReference>
<dbReference type="SUPFAM" id="SSF52540">
    <property type="entry name" value="P-loop containing nucleoside triphosphate hydrolases"/>
    <property type="match status" value="1"/>
</dbReference>
<dbReference type="eggNOG" id="KOG2702">
    <property type="taxonomic scope" value="Eukaryota"/>
</dbReference>
<feature type="domain" description="Phosphoribulokinase/uridine kinase" evidence="1">
    <location>
        <begin position="29"/>
        <end position="177"/>
    </location>
</feature>
<dbReference type="STRING" id="1097556.R4XEL1"/>
<evidence type="ECO:0000313" key="3">
    <source>
        <dbReference type="Proteomes" id="UP000013776"/>
    </source>
</evidence>
<organism evidence="2 3">
    <name type="scientific">Taphrina deformans (strain PYCC 5710 / ATCC 11124 / CBS 356.35 / IMI 108563 / JCM 9778 / NBRC 8474)</name>
    <name type="common">Peach leaf curl fungus</name>
    <name type="synonym">Lalaria deformans</name>
    <dbReference type="NCBI Taxonomy" id="1097556"/>
    <lineage>
        <taxon>Eukaryota</taxon>
        <taxon>Fungi</taxon>
        <taxon>Dikarya</taxon>
        <taxon>Ascomycota</taxon>
        <taxon>Taphrinomycotina</taxon>
        <taxon>Taphrinomycetes</taxon>
        <taxon>Taphrinales</taxon>
        <taxon>Taphrinaceae</taxon>
        <taxon>Taphrina</taxon>
    </lineage>
</organism>
<evidence type="ECO:0000313" key="2">
    <source>
        <dbReference type="EMBL" id="CCG82911.1"/>
    </source>
</evidence>
<dbReference type="Proteomes" id="UP000013776">
    <property type="component" value="Unassembled WGS sequence"/>
</dbReference>
<reference evidence="2 3" key="1">
    <citation type="journal article" date="2013" name="MBio">
        <title>Genome sequencing of the plant pathogen Taphrina deformans, the causal agent of peach leaf curl.</title>
        <authorList>
            <person name="Cisse O.H."/>
            <person name="Almeida J.M.G.C.F."/>
            <person name="Fonseca A."/>
            <person name="Kumar A.A."/>
            <person name="Salojaervi J."/>
            <person name="Overmyer K."/>
            <person name="Hauser P.M."/>
            <person name="Pagni M."/>
        </authorList>
    </citation>
    <scope>NUCLEOTIDE SEQUENCE [LARGE SCALE GENOMIC DNA]</scope>
    <source>
        <strain evidence="3">PYCC 5710 / ATCC 11124 / CBS 356.35 / IMI 108563 / JCM 9778 / NBRC 8474</strain>
    </source>
</reference>
<dbReference type="Pfam" id="PF00485">
    <property type="entry name" value="PRK"/>
    <property type="match status" value="1"/>
</dbReference>